<reference evidence="1" key="1">
    <citation type="submission" date="2014-11" db="EMBL/GenBank/DDBJ databases">
        <authorList>
            <person name="Amaro Gonzalez C."/>
        </authorList>
    </citation>
    <scope>NUCLEOTIDE SEQUENCE</scope>
</reference>
<evidence type="ECO:0000313" key="1">
    <source>
        <dbReference type="EMBL" id="JAH32175.1"/>
    </source>
</evidence>
<accession>A0A0E9RUJ2</accession>
<dbReference type="EMBL" id="GBXM01076402">
    <property type="protein sequence ID" value="JAH32175.1"/>
    <property type="molecule type" value="Transcribed_RNA"/>
</dbReference>
<sequence length="69" mass="7490">MENKLLVYECVRGDLFPVGCGRAVVCQPCCRDLIPRQACLFIGLSAASARAESSISLIFILNASLKQET</sequence>
<dbReference type="AlphaFoldDB" id="A0A0E9RUJ2"/>
<organism evidence="1">
    <name type="scientific">Anguilla anguilla</name>
    <name type="common">European freshwater eel</name>
    <name type="synonym">Muraena anguilla</name>
    <dbReference type="NCBI Taxonomy" id="7936"/>
    <lineage>
        <taxon>Eukaryota</taxon>
        <taxon>Metazoa</taxon>
        <taxon>Chordata</taxon>
        <taxon>Craniata</taxon>
        <taxon>Vertebrata</taxon>
        <taxon>Euteleostomi</taxon>
        <taxon>Actinopterygii</taxon>
        <taxon>Neopterygii</taxon>
        <taxon>Teleostei</taxon>
        <taxon>Anguilliformes</taxon>
        <taxon>Anguillidae</taxon>
        <taxon>Anguilla</taxon>
    </lineage>
</organism>
<reference evidence="1" key="2">
    <citation type="journal article" date="2015" name="Fish Shellfish Immunol.">
        <title>Early steps in the European eel (Anguilla anguilla)-Vibrio vulnificus interaction in the gills: Role of the RtxA13 toxin.</title>
        <authorList>
            <person name="Callol A."/>
            <person name="Pajuelo D."/>
            <person name="Ebbesson L."/>
            <person name="Teles M."/>
            <person name="MacKenzie S."/>
            <person name="Amaro C."/>
        </authorList>
    </citation>
    <scope>NUCLEOTIDE SEQUENCE</scope>
</reference>
<protein>
    <submittedName>
        <fullName evidence="1">Uncharacterized protein</fullName>
    </submittedName>
</protein>
<name>A0A0E9RUJ2_ANGAN</name>
<proteinExistence type="predicted"/>